<dbReference type="RefSeq" id="WP_105730026.1">
    <property type="nucleotide sequence ID" value="NZ_DAIPCI010000007.1"/>
</dbReference>
<dbReference type="InterPro" id="IPR008622">
    <property type="entry name" value="FliT"/>
</dbReference>
<dbReference type="EMBL" id="VYSB01000013">
    <property type="protein sequence ID" value="MYZ52888.1"/>
    <property type="molecule type" value="Genomic_DNA"/>
</dbReference>
<keyword evidence="7" id="KW-0282">Flagellum</keyword>
<dbReference type="Pfam" id="PF05400">
    <property type="entry name" value="FliT"/>
    <property type="match status" value="1"/>
</dbReference>
<evidence type="ECO:0000256" key="2">
    <source>
        <dbReference type="ARBA" id="ARBA00022490"/>
    </source>
</evidence>
<comment type="subcellular location">
    <subcellularLocation>
        <location evidence="1">Cytoplasm</location>
        <location evidence="1">Cytosol</location>
    </subcellularLocation>
</comment>
<dbReference type="AlphaFoldDB" id="A0A2S9KDE6"/>
<evidence type="ECO:0000256" key="1">
    <source>
        <dbReference type="ARBA" id="ARBA00004514"/>
    </source>
</evidence>
<keyword evidence="3" id="KW-1005">Bacterial flagellum biogenesis</keyword>
<accession>A0A2S9KDE6</accession>
<dbReference type="Gene3D" id="1.20.58.380">
    <property type="entry name" value="Flagellar protein flit"/>
    <property type="match status" value="1"/>
</dbReference>
<keyword evidence="8" id="KW-1185">Reference proteome</keyword>
<evidence type="ECO:0000313" key="9">
    <source>
        <dbReference type="Proteomes" id="UP000481947"/>
    </source>
</evidence>
<evidence type="ECO:0000313" key="8">
    <source>
        <dbReference type="Proteomes" id="UP000238326"/>
    </source>
</evidence>
<keyword evidence="4" id="KW-0143">Chaperone</keyword>
<name>A0A2S9KDE6_9BURK</name>
<keyword evidence="2" id="KW-0963">Cytoplasm</keyword>
<evidence type="ECO:0000313" key="7">
    <source>
        <dbReference type="EMBL" id="PRD68458.1"/>
    </source>
</evidence>
<comment type="caution">
    <text evidence="7">The sequence shown here is derived from an EMBL/GenBank/DDBJ whole genome shotgun (WGS) entry which is preliminary data.</text>
</comment>
<keyword evidence="7" id="KW-0969">Cilium</keyword>
<sequence>MLNAEQVLGIYENVSSLTRQMLLAAQASDWDQLSELESRCAHEVGLLRSGGQPPVASLSAELRERKVQMLRQILDDDRAIRDITQPWLQRLQGLIQNTGQQRKLEQAYGGF</sequence>
<dbReference type="Proteomes" id="UP000481947">
    <property type="component" value="Unassembled WGS sequence"/>
</dbReference>
<dbReference type="Proteomes" id="UP000238326">
    <property type="component" value="Unassembled WGS sequence"/>
</dbReference>
<protein>
    <recommendedName>
        <fullName evidence="5">Flagellar protein FliT</fullName>
    </recommendedName>
</protein>
<evidence type="ECO:0000256" key="4">
    <source>
        <dbReference type="ARBA" id="ARBA00023186"/>
    </source>
</evidence>
<proteinExistence type="predicted"/>
<dbReference type="EMBL" id="PVLR01000030">
    <property type="protein sequence ID" value="PRD68458.1"/>
    <property type="molecule type" value="Genomic_DNA"/>
</dbReference>
<evidence type="ECO:0000256" key="3">
    <source>
        <dbReference type="ARBA" id="ARBA00022795"/>
    </source>
</evidence>
<reference evidence="6 9" key="2">
    <citation type="submission" date="2019-09" db="EMBL/GenBank/DDBJ databases">
        <title>Identification of Malikia spinosa a prominent benzene-, toluene-, and ethylbenzene-degrading bacterium: enrichment, isolation and whole genome sequencing.</title>
        <authorList>
            <person name="Tancsics A."/>
            <person name="Revesz F."/>
            <person name="Kriszt B."/>
        </authorList>
    </citation>
    <scope>NUCLEOTIDE SEQUENCE [LARGE SCALE GENOMIC DNA]</scope>
    <source>
        <strain evidence="6 9">AB6</strain>
    </source>
</reference>
<gene>
    <name evidence="7" type="ORF">C6P61_11260</name>
    <name evidence="6" type="ORF">F5985_12260</name>
</gene>
<keyword evidence="7" id="KW-0966">Cell projection</keyword>
<evidence type="ECO:0000256" key="5">
    <source>
        <dbReference type="ARBA" id="ARBA00093797"/>
    </source>
</evidence>
<dbReference type="OrthoDB" id="8687480at2"/>
<dbReference type="GO" id="GO:0044781">
    <property type="term" value="P:bacterial-type flagellum organization"/>
    <property type="evidence" value="ECO:0007669"/>
    <property type="project" value="UniProtKB-KW"/>
</dbReference>
<organism evidence="7 8">
    <name type="scientific">Malikia spinosa</name>
    <dbReference type="NCBI Taxonomy" id="86180"/>
    <lineage>
        <taxon>Bacteria</taxon>
        <taxon>Pseudomonadati</taxon>
        <taxon>Pseudomonadota</taxon>
        <taxon>Betaproteobacteria</taxon>
        <taxon>Burkholderiales</taxon>
        <taxon>Comamonadaceae</taxon>
        <taxon>Malikia</taxon>
    </lineage>
</organism>
<reference evidence="7 8" key="1">
    <citation type="submission" date="2018-03" db="EMBL/GenBank/DDBJ databases">
        <title>Comparative genomics illustrates the genes involved in a hyperalkaliphilic mechanisms of Serpentinomonas isolated from highly-alkaline calcium-rich serpentinized springs.</title>
        <authorList>
            <person name="Suzuki S."/>
            <person name="Ishii S."/>
            <person name="Walworth N."/>
            <person name="Bird L."/>
            <person name="Kuenen J.G."/>
            <person name="Nealson K.H."/>
        </authorList>
    </citation>
    <scope>NUCLEOTIDE SEQUENCE [LARGE SCALE GENOMIC DNA]</scope>
    <source>
        <strain evidence="7 8">83</strain>
    </source>
</reference>
<evidence type="ECO:0000313" key="6">
    <source>
        <dbReference type="EMBL" id="MYZ52888.1"/>
    </source>
</evidence>